<evidence type="ECO:0000256" key="5">
    <source>
        <dbReference type="ARBA" id="ARBA00023242"/>
    </source>
</evidence>
<reference evidence="10" key="1">
    <citation type="submission" date="2020-05" db="EMBL/GenBank/DDBJ databases">
        <title>Phylogenomic resolution of chytrid fungi.</title>
        <authorList>
            <person name="Stajich J.E."/>
            <person name="Amses K."/>
            <person name="Simmons R."/>
            <person name="Seto K."/>
            <person name="Myers J."/>
            <person name="Bonds A."/>
            <person name="Quandt C.A."/>
            <person name="Barry K."/>
            <person name="Liu P."/>
            <person name="Grigoriev I."/>
            <person name="Longcore J.E."/>
            <person name="James T.Y."/>
        </authorList>
    </citation>
    <scope>NUCLEOTIDE SEQUENCE</scope>
    <source>
        <strain evidence="10">JEL0476</strain>
    </source>
</reference>
<dbReference type="PROSITE" id="PS00678">
    <property type="entry name" value="WD_REPEATS_1"/>
    <property type="match status" value="1"/>
</dbReference>
<dbReference type="AlphaFoldDB" id="A0AAD5Y1V6"/>
<keyword evidence="3 7" id="KW-0853">WD repeat</keyword>
<dbReference type="Pfam" id="PF00400">
    <property type="entry name" value="WD40"/>
    <property type="match status" value="3"/>
</dbReference>
<dbReference type="SUPFAM" id="SSF50978">
    <property type="entry name" value="WD40 repeat-like"/>
    <property type="match status" value="1"/>
</dbReference>
<proteinExistence type="inferred from homology"/>
<dbReference type="InterPro" id="IPR028598">
    <property type="entry name" value="BOP1/Erb1"/>
</dbReference>
<accession>A0AAD5Y1V6</accession>
<dbReference type="InterPro" id="IPR015943">
    <property type="entry name" value="WD40/YVTN_repeat-like_dom_sf"/>
</dbReference>
<keyword evidence="1 6" id="KW-0690">Ribosome biogenesis</keyword>
<dbReference type="Gene3D" id="2.130.10.10">
    <property type="entry name" value="YVTN repeat-like/Quinoprotein amine dehydrogenase"/>
    <property type="match status" value="2"/>
</dbReference>
<evidence type="ECO:0000256" key="4">
    <source>
        <dbReference type="ARBA" id="ARBA00022737"/>
    </source>
</evidence>
<dbReference type="InterPro" id="IPR012953">
    <property type="entry name" value="BOP1_N_dom"/>
</dbReference>
<sequence>MPKRKLLKNEEQMDNEEIEILPEIIESSDDEEDHDNDTENDLTEHGNTSFDENDENDWYYNHKRPDIIPDYNSDTSDEETENTVGNIPLEWYADFDHIGYNVSGNKILKPASKDELDKFVDSMDNPNSWKTVFNELEGKNVVLSKGDLEIMRRIQRNEYPEKDFNPFPNSVEWFSSKLQIHPLSSAPEPKSRFTPSKWEAKKIMKIVRAIRNGWIKSVEEKKEMQKPKQYAIWDDVKDEEKLDKMHIPAPKLKLPGNNESYNPPNEYLPTREEEEQILKDMEEDKLLFVPKKYDSLRRVPGFERFIEDRFDRCLDLYLCPRTIKKKINVDQESLIPKLPDPKDLQPFPYTLSIIYKGHTGKVRSLSVDPNGHWLATGGDDCSVRVWDIATGRSMKEYKFEKNVVNVSWNPSKSLSVLSISVGSQIIILNPGVETDIVNRATNEIFNLESFSESKKLPEAIWRKPTEKEFNLGFRVIIDFKKTQRYVRVYDMMQQKLVKKLMSGVKLISSMDIHPQGDNLIIGSFDKRLCWFDMDLSSKAYRTLRYHQAAIREVKFHKKYPLFGSCGDDGKLNIFHGMVYNDLMHNPLIVPLKSIFVGKTEDGLGCLCFDFHPSQPWVFSSSGDCEVKLFT</sequence>
<keyword evidence="5 6" id="KW-0539">Nucleus</keyword>
<feature type="repeat" description="WD" evidence="7">
    <location>
        <begin position="355"/>
        <end position="396"/>
    </location>
</feature>
<gene>
    <name evidence="10" type="primary">BOP1</name>
    <name evidence="6" type="synonym">ERB1</name>
    <name evidence="10" type="ORF">HK099_001340</name>
</gene>
<dbReference type="HAMAP" id="MF_03027">
    <property type="entry name" value="BOP1"/>
    <property type="match status" value="1"/>
</dbReference>
<dbReference type="Pfam" id="PF08145">
    <property type="entry name" value="BOP1NT"/>
    <property type="match status" value="1"/>
</dbReference>
<evidence type="ECO:0000256" key="3">
    <source>
        <dbReference type="ARBA" id="ARBA00022574"/>
    </source>
</evidence>
<dbReference type="PANTHER" id="PTHR17605">
    <property type="entry name" value="RIBOSOME BIOGENESIS PROTEIN BOP1 BLOCK OF PROLIFERATION 1 PROTEIN"/>
    <property type="match status" value="1"/>
</dbReference>
<dbReference type="GO" id="GO:0043021">
    <property type="term" value="F:ribonucleoprotein complex binding"/>
    <property type="evidence" value="ECO:0007669"/>
    <property type="project" value="UniProtKB-UniRule"/>
</dbReference>
<feature type="domain" description="BOP1 N-terminal" evidence="9">
    <location>
        <begin position="92"/>
        <end position="348"/>
    </location>
</feature>
<dbReference type="InterPro" id="IPR001680">
    <property type="entry name" value="WD40_rpt"/>
</dbReference>
<evidence type="ECO:0000313" key="10">
    <source>
        <dbReference type="EMBL" id="KAJ3223249.1"/>
    </source>
</evidence>
<evidence type="ECO:0000256" key="6">
    <source>
        <dbReference type="HAMAP-Rule" id="MF_03027"/>
    </source>
</evidence>
<dbReference type="PROSITE" id="PS50294">
    <property type="entry name" value="WD_REPEATS_REGION"/>
    <property type="match status" value="1"/>
</dbReference>
<dbReference type="Proteomes" id="UP001211065">
    <property type="component" value="Unassembled WGS sequence"/>
</dbReference>
<keyword evidence="11" id="KW-1185">Reference proteome</keyword>
<comment type="caution">
    <text evidence="10">The sequence shown here is derived from an EMBL/GenBank/DDBJ whole genome shotgun (WGS) entry which is preliminary data.</text>
</comment>
<evidence type="ECO:0000256" key="8">
    <source>
        <dbReference type="SAM" id="MobiDB-lite"/>
    </source>
</evidence>
<evidence type="ECO:0000313" key="11">
    <source>
        <dbReference type="Proteomes" id="UP001211065"/>
    </source>
</evidence>
<dbReference type="EMBL" id="JADGJW010000137">
    <property type="protein sequence ID" value="KAJ3223249.1"/>
    <property type="molecule type" value="Genomic_DNA"/>
</dbReference>
<dbReference type="GO" id="GO:0070545">
    <property type="term" value="C:PeBoW complex"/>
    <property type="evidence" value="ECO:0007669"/>
    <property type="project" value="TreeGrafter"/>
</dbReference>
<feature type="region of interest" description="Disordered" evidence="8">
    <location>
        <begin position="1"/>
        <end position="62"/>
    </location>
</feature>
<keyword evidence="2 6" id="KW-0698">rRNA processing</keyword>
<keyword evidence="4" id="KW-0677">Repeat</keyword>
<dbReference type="GO" id="GO:0000463">
    <property type="term" value="P:maturation of LSU-rRNA from tricistronic rRNA transcript (SSU-rRNA, 5.8S rRNA, LSU-rRNA)"/>
    <property type="evidence" value="ECO:0007669"/>
    <property type="project" value="UniProtKB-UniRule"/>
</dbReference>
<organism evidence="10 11">
    <name type="scientific">Clydaea vesicula</name>
    <dbReference type="NCBI Taxonomy" id="447962"/>
    <lineage>
        <taxon>Eukaryota</taxon>
        <taxon>Fungi</taxon>
        <taxon>Fungi incertae sedis</taxon>
        <taxon>Chytridiomycota</taxon>
        <taxon>Chytridiomycota incertae sedis</taxon>
        <taxon>Chytridiomycetes</taxon>
        <taxon>Lobulomycetales</taxon>
        <taxon>Lobulomycetaceae</taxon>
        <taxon>Clydaea</taxon>
    </lineage>
</organism>
<dbReference type="GO" id="GO:0000466">
    <property type="term" value="P:maturation of 5.8S rRNA from tricistronic rRNA transcript (SSU-rRNA, 5.8S rRNA, LSU-rRNA)"/>
    <property type="evidence" value="ECO:0007669"/>
    <property type="project" value="UniProtKB-UniRule"/>
</dbReference>
<dbReference type="PANTHER" id="PTHR17605:SF0">
    <property type="entry name" value="RIBOSOME BIOGENESIS PROTEIN BOP1"/>
    <property type="match status" value="1"/>
</dbReference>
<dbReference type="InterPro" id="IPR019775">
    <property type="entry name" value="WD40_repeat_CS"/>
</dbReference>
<dbReference type="SMART" id="SM00320">
    <property type="entry name" value="WD40"/>
    <property type="match status" value="5"/>
</dbReference>
<dbReference type="SMART" id="SM01035">
    <property type="entry name" value="BOP1NT"/>
    <property type="match status" value="1"/>
</dbReference>
<comment type="similarity">
    <text evidence="6">Belongs to the WD repeat BOP1/ERB1 family.</text>
</comment>
<dbReference type="InterPro" id="IPR036322">
    <property type="entry name" value="WD40_repeat_dom_sf"/>
</dbReference>
<dbReference type="GO" id="GO:0005654">
    <property type="term" value="C:nucleoplasm"/>
    <property type="evidence" value="ECO:0007669"/>
    <property type="project" value="UniProtKB-SubCell"/>
</dbReference>
<evidence type="ECO:0000256" key="2">
    <source>
        <dbReference type="ARBA" id="ARBA00022552"/>
    </source>
</evidence>
<protein>
    <recommendedName>
        <fullName evidence="6">Ribosome biogenesis protein ERB1</fullName>
    </recommendedName>
    <alternativeName>
        <fullName evidence="6">Eukaryotic ribosome biogenesis protein 1</fullName>
    </alternativeName>
</protein>
<comment type="function">
    <text evidence="6">Component of the NOP7 complex, which is required for maturation of the 25S and 5.8S ribosomal RNAs and formation of the 60S ribosome.</text>
</comment>
<evidence type="ECO:0000256" key="7">
    <source>
        <dbReference type="PROSITE-ProRule" id="PRU00221"/>
    </source>
</evidence>
<name>A0AAD5Y1V6_9FUNG</name>
<evidence type="ECO:0000256" key="1">
    <source>
        <dbReference type="ARBA" id="ARBA00022517"/>
    </source>
</evidence>
<dbReference type="GO" id="GO:0030687">
    <property type="term" value="C:preribosome, large subunit precursor"/>
    <property type="evidence" value="ECO:0007669"/>
    <property type="project" value="UniProtKB-UniRule"/>
</dbReference>
<dbReference type="PROSITE" id="PS50082">
    <property type="entry name" value="WD_REPEATS_2"/>
    <property type="match status" value="1"/>
</dbReference>
<evidence type="ECO:0000259" key="9">
    <source>
        <dbReference type="SMART" id="SM01035"/>
    </source>
</evidence>
<feature type="compositionally biased region" description="Acidic residues" evidence="8">
    <location>
        <begin position="12"/>
        <end position="41"/>
    </location>
</feature>
<comment type="subunit">
    <text evidence="6">Component of the NOP7 complex, composed of ERB1, NOP7 and YTM1. Within the NOP7 complex ERB1 appears to interact directly with NOP7 and YTM1. The NOP7 complex also associates with the 66S pre-ribosome.</text>
</comment>
<comment type="subcellular location">
    <subcellularLocation>
        <location evidence="6">Nucleus</location>
        <location evidence="6">Nucleolus</location>
    </subcellularLocation>
    <subcellularLocation>
        <location evidence="6">Nucleus</location>
        <location evidence="6">Nucleoplasm</location>
    </subcellularLocation>
</comment>